<evidence type="ECO:0000313" key="2">
    <source>
        <dbReference type="EMBL" id="RYN93405.1"/>
    </source>
</evidence>
<evidence type="ECO:0000313" key="4">
    <source>
        <dbReference type="Proteomes" id="UP000293195"/>
    </source>
</evidence>
<dbReference type="AlphaFoldDB" id="A0A4Q4P6C0"/>
<protein>
    <submittedName>
        <fullName evidence="1">Uncharacterized protein</fullName>
    </submittedName>
</protein>
<dbReference type="EMBL" id="PDXB01000004">
    <property type="protein sequence ID" value="RYN35425.1"/>
    <property type="molecule type" value="Genomic_DNA"/>
</dbReference>
<sequence length="46" mass="5050">MLVFTKALDKHESKDFLVALHANNNAEDDLESKGNLSVVAYNGSSR</sequence>
<proteinExistence type="predicted"/>
<evidence type="ECO:0000313" key="3">
    <source>
        <dbReference type="Proteomes" id="UP000292340"/>
    </source>
</evidence>
<reference evidence="1" key="1">
    <citation type="submission" date="2017-10" db="EMBL/GenBank/DDBJ databases">
        <authorList>
            <person name="Armitage A.D."/>
            <person name="Barbara D.J."/>
            <person name="Woodhall J.W."/>
            <person name="Sreenivasaprasad S."/>
            <person name="Lane C.R."/>
            <person name="Clarkson J.P."/>
            <person name="Harrison R.J."/>
        </authorList>
    </citation>
    <scope>NUCLEOTIDE SEQUENCE</scope>
    <source>
        <strain evidence="1">FERA 1164</strain>
        <strain evidence="2">FERA 635</strain>
    </source>
</reference>
<organism evidence="1 3">
    <name type="scientific">Alternaria tenuissima</name>
    <dbReference type="NCBI Taxonomy" id="119927"/>
    <lineage>
        <taxon>Eukaryota</taxon>
        <taxon>Fungi</taxon>
        <taxon>Dikarya</taxon>
        <taxon>Ascomycota</taxon>
        <taxon>Pezizomycotina</taxon>
        <taxon>Dothideomycetes</taxon>
        <taxon>Pleosporomycetidae</taxon>
        <taxon>Pleosporales</taxon>
        <taxon>Pleosporineae</taxon>
        <taxon>Pleosporaceae</taxon>
        <taxon>Alternaria</taxon>
        <taxon>Alternaria sect. Alternaria</taxon>
        <taxon>Alternaria alternata complex</taxon>
    </lineage>
</organism>
<reference evidence="1" key="2">
    <citation type="journal article" date="2019" name="bioRxiv">
        <title>Genomics, evolutionary history and diagnostics of the Alternaria alternata species group including apple and Asian pear pathotypes.</title>
        <authorList>
            <person name="Armitage A.D."/>
            <person name="Cockerton H.M."/>
            <person name="Sreenivasaprasad S."/>
            <person name="Woodhall J.W."/>
            <person name="Lane C.R."/>
            <person name="Harrison R.J."/>
            <person name="Clarkson J.P."/>
        </authorList>
    </citation>
    <scope>NUCLEOTIDE SEQUENCE</scope>
    <source>
        <strain evidence="1">FERA 1164</strain>
        <strain evidence="2">FERA 635</strain>
    </source>
</reference>
<dbReference type="Proteomes" id="UP000293195">
    <property type="component" value="Unassembled WGS sequence"/>
</dbReference>
<evidence type="ECO:0000313" key="1">
    <source>
        <dbReference type="EMBL" id="RYN35425.1"/>
    </source>
</evidence>
<name>A0A4Q4P6C0_9PLEO</name>
<keyword evidence="4" id="KW-1185">Reference proteome</keyword>
<comment type="caution">
    <text evidence="1">The sequence shown here is derived from an EMBL/GenBank/DDBJ whole genome shotgun (WGS) entry which is preliminary data.</text>
</comment>
<dbReference type="Proteomes" id="UP000292340">
    <property type="component" value="Unassembled WGS sequence"/>
</dbReference>
<accession>A0A4Q4P6C0</accession>
<dbReference type="EMBL" id="PDXF01000052">
    <property type="protein sequence ID" value="RYN93405.1"/>
    <property type="molecule type" value="Genomic_DNA"/>
</dbReference>
<gene>
    <name evidence="1" type="ORF">AA0115_g1978</name>
    <name evidence="2" type="ORF">AA0119_g9566</name>
</gene>